<evidence type="ECO:0000313" key="2">
    <source>
        <dbReference type="Proteomes" id="UP000032721"/>
    </source>
</evidence>
<dbReference type="EMBL" id="FO704550">
    <property type="protein sequence ID" value="CDG18873.1"/>
    <property type="molecule type" value="Genomic_DNA"/>
</dbReference>
<sequence length="44" mass="4990">MVVLIMLSPDVKRSAILPELCTLNVIFLEIKSTMLNDFIDILNL</sequence>
<organism evidence="1 2">
    <name type="scientific">Xenorhabdus doucetiae</name>
    <dbReference type="NCBI Taxonomy" id="351671"/>
    <lineage>
        <taxon>Bacteria</taxon>
        <taxon>Pseudomonadati</taxon>
        <taxon>Pseudomonadota</taxon>
        <taxon>Gammaproteobacteria</taxon>
        <taxon>Enterobacterales</taxon>
        <taxon>Morganellaceae</taxon>
        <taxon>Xenorhabdus</taxon>
    </lineage>
</organism>
<dbReference type="HOGENOM" id="CLU_3224056_0_0_6"/>
<dbReference type="AlphaFoldDB" id="A0A068QV70"/>
<evidence type="ECO:0000313" key="1">
    <source>
        <dbReference type="EMBL" id="CDG18873.1"/>
    </source>
</evidence>
<reference evidence="1 2" key="1">
    <citation type="submission" date="2013-07" db="EMBL/GenBank/DDBJ databases">
        <authorList>
            <person name="Genoscope - CEA"/>
        </authorList>
    </citation>
    <scope>NUCLEOTIDE SEQUENCE [LARGE SCALE GENOMIC DNA]</scope>
    <source>
        <strain evidence="2">FRM16 / DSM 17909</strain>
    </source>
</reference>
<dbReference type="STRING" id="351671.XDD1_3174"/>
<protein>
    <submittedName>
        <fullName evidence="1">Uncharacterized protein</fullName>
    </submittedName>
</protein>
<dbReference type="KEGG" id="xdo:XDD1_3174"/>
<name>A0A068QV70_9GAMM</name>
<proteinExistence type="predicted"/>
<accession>A0A068QV70</accession>
<dbReference type="Proteomes" id="UP000032721">
    <property type="component" value="Chromosome"/>
</dbReference>
<gene>
    <name evidence="1" type="ORF">XDD1_3174</name>
</gene>